<feature type="compositionally biased region" description="Polar residues" evidence="1">
    <location>
        <begin position="455"/>
        <end position="474"/>
    </location>
</feature>
<dbReference type="EMBL" id="CACVKT020000584">
    <property type="protein sequence ID" value="CAC5361130.1"/>
    <property type="molecule type" value="Genomic_DNA"/>
</dbReference>
<feature type="compositionally biased region" description="Basic and acidic residues" evidence="1">
    <location>
        <begin position="37"/>
        <end position="53"/>
    </location>
</feature>
<gene>
    <name evidence="2" type="ORF">MCOR_3360</name>
</gene>
<feature type="compositionally biased region" description="Polar residues" evidence="1">
    <location>
        <begin position="27"/>
        <end position="36"/>
    </location>
</feature>
<evidence type="ECO:0000256" key="1">
    <source>
        <dbReference type="SAM" id="MobiDB-lite"/>
    </source>
</evidence>
<feature type="region of interest" description="Disordered" evidence="1">
    <location>
        <begin position="124"/>
        <end position="205"/>
    </location>
</feature>
<feature type="region of interest" description="Disordered" evidence="1">
    <location>
        <begin position="417"/>
        <end position="501"/>
    </location>
</feature>
<protein>
    <submittedName>
        <fullName evidence="2">Uncharacterized protein</fullName>
    </submittedName>
</protein>
<organism evidence="2 3">
    <name type="scientific">Mytilus coruscus</name>
    <name type="common">Sea mussel</name>
    <dbReference type="NCBI Taxonomy" id="42192"/>
    <lineage>
        <taxon>Eukaryota</taxon>
        <taxon>Metazoa</taxon>
        <taxon>Spiralia</taxon>
        <taxon>Lophotrochozoa</taxon>
        <taxon>Mollusca</taxon>
        <taxon>Bivalvia</taxon>
        <taxon>Autobranchia</taxon>
        <taxon>Pteriomorphia</taxon>
        <taxon>Mytilida</taxon>
        <taxon>Mytiloidea</taxon>
        <taxon>Mytilidae</taxon>
        <taxon>Mytilinae</taxon>
        <taxon>Mytilus</taxon>
    </lineage>
</organism>
<reference evidence="2 3" key="1">
    <citation type="submission" date="2020-06" db="EMBL/GenBank/DDBJ databases">
        <authorList>
            <person name="Li R."/>
            <person name="Bekaert M."/>
        </authorList>
    </citation>
    <scope>NUCLEOTIDE SEQUENCE [LARGE SCALE GENOMIC DNA]</scope>
    <source>
        <strain evidence="3">wild</strain>
    </source>
</reference>
<feature type="compositionally biased region" description="Basic residues" evidence="1">
    <location>
        <begin position="132"/>
        <end position="142"/>
    </location>
</feature>
<dbReference type="Proteomes" id="UP000507470">
    <property type="component" value="Unassembled WGS sequence"/>
</dbReference>
<evidence type="ECO:0000313" key="2">
    <source>
        <dbReference type="EMBL" id="CAC5361130.1"/>
    </source>
</evidence>
<feature type="region of interest" description="Disordered" evidence="1">
    <location>
        <begin position="1"/>
        <end position="83"/>
    </location>
</feature>
<feature type="compositionally biased region" description="Polar residues" evidence="1">
    <location>
        <begin position="418"/>
        <end position="445"/>
    </location>
</feature>
<feature type="compositionally biased region" description="Polar residues" evidence="1">
    <location>
        <begin position="221"/>
        <end position="266"/>
    </location>
</feature>
<feature type="compositionally biased region" description="Polar residues" evidence="1">
    <location>
        <begin position="56"/>
        <end position="82"/>
    </location>
</feature>
<feature type="compositionally biased region" description="Basic and acidic residues" evidence="1">
    <location>
        <begin position="1"/>
        <end position="16"/>
    </location>
</feature>
<proteinExistence type="predicted"/>
<keyword evidence="3" id="KW-1185">Reference proteome</keyword>
<feature type="compositionally biased region" description="Polar residues" evidence="1">
    <location>
        <begin position="166"/>
        <end position="176"/>
    </location>
</feature>
<accession>A0A6J8A3T0</accession>
<sequence>MSRTTPAEDDKNRLVENDNTAGEDAHSSTGHLNSVQNHKENRYKEHASSEDMAHVTTETVDETVNSRGDANESISSKQNETNDIPFEIVNSEHENNELSNIITETPEDIEHENNGMKTVISMHVNTEVPSTHQHKKKKKKKRSDAEEDMPSISEDVSVRYFPADEQNVNANGQNNGYIPDDEHSDAAPSNESGEVSVIDVPTSDNGDVLHQEQTYDDFHHQAQSNGDVPCQAQSNGDVPYQAPSNSGIPYQAQSNGDVPDQAQSNGDFHHPEISKEETENNAQAKMETFIHGKMCEIRRDITEDTNNSINQVKEEFTEKMRQQSDEIKEQISRNRADLAKAETKRKKKMQKMKDRIKECKGRLKKFEDENMKNQIEFDKRIKASGGKQDDARQKIKENINAIQKLRDEMNRLKEDLKQQISQHRSVSSATDSPSLTQTSQINESSPHTRMETQDLSHSITNSDDAAQSRPTGSLVSPGIPPASRNRRKKKKKEPSIHVTRDGSVQIKHKNNKTINFGNMGSIEILNVQHGVGFTADSLEVEVKSTDYDVI</sequence>
<name>A0A6J8A3T0_MYTCO</name>
<evidence type="ECO:0000313" key="3">
    <source>
        <dbReference type="Proteomes" id="UP000507470"/>
    </source>
</evidence>
<dbReference type="AlphaFoldDB" id="A0A6J8A3T0"/>
<feature type="compositionally biased region" description="Basic and acidic residues" evidence="1">
    <location>
        <begin position="267"/>
        <end position="278"/>
    </location>
</feature>
<feature type="region of interest" description="Disordered" evidence="1">
    <location>
        <begin position="221"/>
        <end position="281"/>
    </location>
</feature>